<dbReference type="GO" id="GO:0005886">
    <property type="term" value="C:plasma membrane"/>
    <property type="evidence" value="ECO:0007669"/>
    <property type="project" value="UniProtKB-SubCell"/>
</dbReference>
<evidence type="ECO:0000313" key="8">
    <source>
        <dbReference type="Proteomes" id="UP000475862"/>
    </source>
</evidence>
<keyword evidence="2" id="KW-1003">Cell membrane</keyword>
<dbReference type="AlphaFoldDB" id="A0A6G0TYL5"/>
<keyword evidence="3 6" id="KW-0812">Transmembrane</keyword>
<accession>A0A6G0TYL5</accession>
<protein>
    <recommendedName>
        <fullName evidence="9">Gustatory receptor</fullName>
    </recommendedName>
</protein>
<feature type="transmembrane region" description="Helical" evidence="6">
    <location>
        <begin position="210"/>
        <end position="229"/>
    </location>
</feature>
<name>A0A6G0TYL5_APHGL</name>
<dbReference type="InterPro" id="IPR013604">
    <property type="entry name" value="7TM_chemorcpt"/>
</dbReference>
<evidence type="ECO:0000256" key="2">
    <source>
        <dbReference type="ARBA" id="ARBA00022475"/>
    </source>
</evidence>
<evidence type="ECO:0008006" key="9">
    <source>
        <dbReference type="Google" id="ProtNLM"/>
    </source>
</evidence>
<comment type="subcellular location">
    <subcellularLocation>
        <location evidence="1">Cell membrane</location>
        <topology evidence="1">Multi-pass membrane protein</topology>
    </subcellularLocation>
</comment>
<reference evidence="7 8" key="1">
    <citation type="submission" date="2019-08" db="EMBL/GenBank/DDBJ databases">
        <title>The genome of the soybean aphid Biotype 1, its phylome, world population structure and adaptation to the North American continent.</title>
        <authorList>
            <person name="Giordano R."/>
            <person name="Donthu R.K."/>
            <person name="Hernandez A.G."/>
            <person name="Wright C.L."/>
            <person name="Zimin A.V."/>
        </authorList>
    </citation>
    <scope>NUCLEOTIDE SEQUENCE [LARGE SCALE GENOMIC DNA]</scope>
    <source>
        <tissue evidence="7">Whole aphids</tissue>
    </source>
</reference>
<feature type="transmembrane region" description="Helical" evidence="6">
    <location>
        <begin position="133"/>
        <end position="155"/>
    </location>
</feature>
<dbReference type="OrthoDB" id="6625323at2759"/>
<evidence type="ECO:0000256" key="3">
    <source>
        <dbReference type="ARBA" id="ARBA00022692"/>
    </source>
</evidence>
<proteinExistence type="predicted"/>
<evidence type="ECO:0000313" key="7">
    <source>
        <dbReference type="EMBL" id="KAE9539993.1"/>
    </source>
</evidence>
<evidence type="ECO:0000256" key="4">
    <source>
        <dbReference type="ARBA" id="ARBA00022989"/>
    </source>
</evidence>
<keyword evidence="5 6" id="KW-0472">Membrane</keyword>
<gene>
    <name evidence="7" type="ORF">AGLY_005245</name>
</gene>
<feature type="transmembrane region" description="Helical" evidence="6">
    <location>
        <begin position="93"/>
        <end position="113"/>
    </location>
</feature>
<feature type="transmembrane region" description="Helical" evidence="6">
    <location>
        <begin position="12"/>
        <end position="32"/>
    </location>
</feature>
<dbReference type="Proteomes" id="UP000475862">
    <property type="component" value="Unassembled WGS sequence"/>
</dbReference>
<sequence>MMVLDLHTLTSILFAPPFLLDYVITCFLCYFLHNLHVRFWTLNDLWECLPAELVGDHDKWTHIDIVLFMEKMRLINSELCDLLKQFTMGFGPLILAFFTFSYSCLLLGCFFMVTRFHVLVGSGPLDGEAERQIFNVLFHLEIFLFMVSIIVYVSFIDEQRIKIISYLRSYKISKLHMDVKKQIKLFMSQISLSGLDQITAFGVFDVNLNLITSILVLIITGITTVIQMVHDPITVKVFNDTSVYLESFMKNTTT</sequence>
<keyword evidence="8" id="KW-1185">Reference proteome</keyword>
<organism evidence="7 8">
    <name type="scientific">Aphis glycines</name>
    <name type="common">Soybean aphid</name>
    <dbReference type="NCBI Taxonomy" id="307491"/>
    <lineage>
        <taxon>Eukaryota</taxon>
        <taxon>Metazoa</taxon>
        <taxon>Ecdysozoa</taxon>
        <taxon>Arthropoda</taxon>
        <taxon>Hexapoda</taxon>
        <taxon>Insecta</taxon>
        <taxon>Pterygota</taxon>
        <taxon>Neoptera</taxon>
        <taxon>Paraneoptera</taxon>
        <taxon>Hemiptera</taxon>
        <taxon>Sternorrhyncha</taxon>
        <taxon>Aphidomorpha</taxon>
        <taxon>Aphidoidea</taxon>
        <taxon>Aphididae</taxon>
        <taxon>Aphidini</taxon>
        <taxon>Aphis</taxon>
        <taxon>Aphis</taxon>
    </lineage>
</organism>
<evidence type="ECO:0000256" key="1">
    <source>
        <dbReference type="ARBA" id="ARBA00004651"/>
    </source>
</evidence>
<evidence type="ECO:0000256" key="6">
    <source>
        <dbReference type="SAM" id="Phobius"/>
    </source>
</evidence>
<dbReference type="GO" id="GO:0050909">
    <property type="term" value="P:sensory perception of taste"/>
    <property type="evidence" value="ECO:0007669"/>
    <property type="project" value="InterPro"/>
</dbReference>
<keyword evidence="4 6" id="KW-1133">Transmembrane helix</keyword>
<evidence type="ECO:0000256" key="5">
    <source>
        <dbReference type="ARBA" id="ARBA00023136"/>
    </source>
</evidence>
<comment type="caution">
    <text evidence="7">The sequence shown here is derived from an EMBL/GenBank/DDBJ whole genome shotgun (WGS) entry which is preliminary data.</text>
</comment>
<dbReference type="Pfam" id="PF08395">
    <property type="entry name" value="7tm_7"/>
    <property type="match status" value="1"/>
</dbReference>
<dbReference type="EMBL" id="VYZN01000014">
    <property type="protein sequence ID" value="KAE9539993.1"/>
    <property type="molecule type" value="Genomic_DNA"/>
</dbReference>